<protein>
    <recommendedName>
        <fullName evidence="3">Carboxypeptidase regulatory-like domain-containing protein</fullName>
    </recommendedName>
</protein>
<proteinExistence type="predicted"/>
<dbReference type="Proteomes" id="UP001597459">
    <property type="component" value="Unassembled WGS sequence"/>
</dbReference>
<keyword evidence="2" id="KW-1185">Reference proteome</keyword>
<sequence length="125" mass="14119">MKHIFTKCILISIGMSFFSCNQTTSKEERMGCIQGLITDMIYETPIHDATITISSKDMELADIVQYPDDQGHFIWKGLPVGTFDILIMATSYYPKEVSVTITSVYEEQYAHVQLIRLPSGVTTDD</sequence>
<dbReference type="SUPFAM" id="SSF49452">
    <property type="entry name" value="Starch-binding domain-like"/>
    <property type="match status" value="1"/>
</dbReference>
<dbReference type="PROSITE" id="PS51257">
    <property type="entry name" value="PROKAR_LIPOPROTEIN"/>
    <property type="match status" value="1"/>
</dbReference>
<accession>A0ABW5NBM1</accession>
<reference evidence="2" key="1">
    <citation type="journal article" date="2019" name="Int. J. Syst. Evol. Microbiol.">
        <title>The Global Catalogue of Microorganisms (GCM) 10K type strain sequencing project: providing services to taxonomists for standard genome sequencing and annotation.</title>
        <authorList>
            <consortium name="The Broad Institute Genomics Platform"/>
            <consortium name="The Broad Institute Genome Sequencing Center for Infectious Disease"/>
            <person name="Wu L."/>
            <person name="Ma J."/>
        </authorList>
    </citation>
    <scope>NUCLEOTIDE SEQUENCE [LARGE SCALE GENOMIC DNA]</scope>
    <source>
        <strain evidence="2">KCTC 42423</strain>
    </source>
</reference>
<dbReference type="InterPro" id="IPR013784">
    <property type="entry name" value="Carb-bd-like_fold"/>
</dbReference>
<gene>
    <name evidence="1" type="ORF">ACFSTE_18015</name>
</gene>
<dbReference type="RefSeq" id="WP_378254815.1">
    <property type="nucleotide sequence ID" value="NZ_JBHSJV010000001.1"/>
</dbReference>
<dbReference type="Gene3D" id="2.60.40.1120">
    <property type="entry name" value="Carboxypeptidase-like, regulatory domain"/>
    <property type="match status" value="1"/>
</dbReference>
<evidence type="ECO:0000313" key="1">
    <source>
        <dbReference type="EMBL" id="MFD2592738.1"/>
    </source>
</evidence>
<organism evidence="1 2">
    <name type="scientific">Aquimarina hainanensis</name>
    <dbReference type="NCBI Taxonomy" id="1578017"/>
    <lineage>
        <taxon>Bacteria</taxon>
        <taxon>Pseudomonadati</taxon>
        <taxon>Bacteroidota</taxon>
        <taxon>Flavobacteriia</taxon>
        <taxon>Flavobacteriales</taxon>
        <taxon>Flavobacteriaceae</taxon>
        <taxon>Aquimarina</taxon>
    </lineage>
</organism>
<dbReference type="EMBL" id="JBHULX010000039">
    <property type="protein sequence ID" value="MFD2592738.1"/>
    <property type="molecule type" value="Genomic_DNA"/>
</dbReference>
<comment type="caution">
    <text evidence="1">The sequence shown here is derived from an EMBL/GenBank/DDBJ whole genome shotgun (WGS) entry which is preliminary data.</text>
</comment>
<name>A0ABW5NBM1_9FLAO</name>
<evidence type="ECO:0000313" key="2">
    <source>
        <dbReference type="Proteomes" id="UP001597459"/>
    </source>
</evidence>
<evidence type="ECO:0008006" key="3">
    <source>
        <dbReference type="Google" id="ProtNLM"/>
    </source>
</evidence>